<dbReference type="Proteomes" id="UP001589758">
    <property type="component" value="Unassembled WGS sequence"/>
</dbReference>
<reference evidence="1 2" key="1">
    <citation type="submission" date="2024-09" db="EMBL/GenBank/DDBJ databases">
        <authorList>
            <person name="Sun Q."/>
            <person name="Mori K."/>
        </authorList>
    </citation>
    <scope>NUCLEOTIDE SEQUENCE [LARGE SCALE GENOMIC DNA]</scope>
    <source>
        <strain evidence="1 2">CCM 8545</strain>
    </source>
</reference>
<keyword evidence="2" id="KW-1185">Reference proteome</keyword>
<dbReference type="RefSeq" id="WP_385877230.1">
    <property type="nucleotide sequence ID" value="NZ_JBHLXE010000091.1"/>
</dbReference>
<dbReference type="Gene3D" id="3.40.50.300">
    <property type="entry name" value="P-loop containing nucleotide triphosphate hydrolases"/>
    <property type="match status" value="1"/>
</dbReference>
<dbReference type="SUPFAM" id="SSF52540">
    <property type="entry name" value="P-loop containing nucleoside triphosphate hydrolases"/>
    <property type="match status" value="1"/>
</dbReference>
<sequence>MYFNKMTSDSAHYSTSYPMFINTLNMNESYNRDSNSNRIQFIANIEEAMIILPTVFKNLAKKNEFITLIGSPKRFDKQWFKTHHLPLAHFLQINTAKPSIQSMRLVLQALSYGKTSAVVTWLSDTSTEQIRQLEQAAEFGDSIVYILPLTELIH</sequence>
<protein>
    <submittedName>
        <fullName evidence="1">SulA-like leucine-rich domain-containing protein</fullName>
    </submittedName>
</protein>
<dbReference type="InterPro" id="IPR004596">
    <property type="entry name" value="Cell_div_suppressor_SulA"/>
</dbReference>
<comment type="caution">
    <text evidence="1">The sequence shown here is derived from an EMBL/GenBank/DDBJ whole genome shotgun (WGS) entry which is preliminary data.</text>
</comment>
<gene>
    <name evidence="1" type="ORF">ACFFIT_08475</name>
</gene>
<accession>A0ABV6CAU7</accession>
<proteinExistence type="predicted"/>
<evidence type="ECO:0000313" key="1">
    <source>
        <dbReference type="EMBL" id="MFC0180113.1"/>
    </source>
</evidence>
<name>A0ABV6CAU7_9GAMM</name>
<dbReference type="Pfam" id="PF03846">
    <property type="entry name" value="SulA"/>
    <property type="match status" value="1"/>
</dbReference>
<evidence type="ECO:0000313" key="2">
    <source>
        <dbReference type="Proteomes" id="UP001589758"/>
    </source>
</evidence>
<organism evidence="1 2">
    <name type="scientific">Thorsellia kenyensis</name>
    <dbReference type="NCBI Taxonomy" id="1549888"/>
    <lineage>
        <taxon>Bacteria</taxon>
        <taxon>Pseudomonadati</taxon>
        <taxon>Pseudomonadota</taxon>
        <taxon>Gammaproteobacteria</taxon>
        <taxon>Enterobacterales</taxon>
        <taxon>Thorselliaceae</taxon>
        <taxon>Thorsellia</taxon>
    </lineage>
</organism>
<dbReference type="EMBL" id="JBHLXE010000091">
    <property type="protein sequence ID" value="MFC0180113.1"/>
    <property type="molecule type" value="Genomic_DNA"/>
</dbReference>
<dbReference type="InterPro" id="IPR027417">
    <property type="entry name" value="P-loop_NTPase"/>
</dbReference>